<keyword evidence="3" id="KW-1185">Reference proteome</keyword>
<evidence type="ECO:0000313" key="2">
    <source>
        <dbReference type="EMBL" id="CAH2243614.1"/>
    </source>
</evidence>
<dbReference type="EMBL" id="CAKXAJ010025761">
    <property type="protein sequence ID" value="CAH2243614.1"/>
    <property type="molecule type" value="Genomic_DNA"/>
</dbReference>
<proteinExistence type="predicted"/>
<name>A0A8S4S1Z5_9NEOP</name>
<dbReference type="AlphaFoldDB" id="A0A8S4S1Z5"/>
<organism evidence="2 3">
    <name type="scientific">Pararge aegeria aegeria</name>
    <dbReference type="NCBI Taxonomy" id="348720"/>
    <lineage>
        <taxon>Eukaryota</taxon>
        <taxon>Metazoa</taxon>
        <taxon>Ecdysozoa</taxon>
        <taxon>Arthropoda</taxon>
        <taxon>Hexapoda</taxon>
        <taxon>Insecta</taxon>
        <taxon>Pterygota</taxon>
        <taxon>Neoptera</taxon>
        <taxon>Endopterygota</taxon>
        <taxon>Lepidoptera</taxon>
        <taxon>Glossata</taxon>
        <taxon>Ditrysia</taxon>
        <taxon>Papilionoidea</taxon>
        <taxon>Nymphalidae</taxon>
        <taxon>Satyrinae</taxon>
        <taxon>Satyrini</taxon>
        <taxon>Parargina</taxon>
        <taxon>Pararge</taxon>
    </lineage>
</organism>
<feature type="region of interest" description="Disordered" evidence="1">
    <location>
        <begin position="26"/>
        <end position="51"/>
    </location>
</feature>
<gene>
    <name evidence="2" type="primary">jg23545</name>
    <name evidence="2" type="ORF">PAEG_LOCUS19724</name>
</gene>
<dbReference type="Proteomes" id="UP000838756">
    <property type="component" value="Unassembled WGS sequence"/>
</dbReference>
<sequence length="82" mass="9505">MPKSRQPTRSLYFDGKLHFYHPRRHLKQEKETRSWPANVRRPPPLTSPISNRAFQTSGQLALICGQTGEQRFKGSVFVKDPL</sequence>
<accession>A0A8S4S1Z5</accession>
<comment type="caution">
    <text evidence="2">The sequence shown here is derived from an EMBL/GenBank/DDBJ whole genome shotgun (WGS) entry which is preliminary data.</text>
</comment>
<evidence type="ECO:0000256" key="1">
    <source>
        <dbReference type="SAM" id="MobiDB-lite"/>
    </source>
</evidence>
<protein>
    <submittedName>
        <fullName evidence="2">Jg23545 protein</fullName>
    </submittedName>
</protein>
<reference evidence="2" key="1">
    <citation type="submission" date="2022-03" db="EMBL/GenBank/DDBJ databases">
        <authorList>
            <person name="Lindestad O."/>
        </authorList>
    </citation>
    <scope>NUCLEOTIDE SEQUENCE</scope>
</reference>
<evidence type="ECO:0000313" key="3">
    <source>
        <dbReference type="Proteomes" id="UP000838756"/>
    </source>
</evidence>